<feature type="domain" description="EF-hand" evidence="14">
    <location>
        <begin position="412"/>
        <end position="447"/>
    </location>
</feature>
<evidence type="ECO:0000256" key="5">
    <source>
        <dbReference type="ARBA" id="ARBA00022692"/>
    </source>
</evidence>
<dbReference type="GO" id="GO:0005509">
    <property type="term" value="F:calcium ion binding"/>
    <property type="evidence" value="ECO:0007669"/>
    <property type="project" value="InterPro"/>
</dbReference>
<dbReference type="InterPro" id="IPR044581">
    <property type="entry name" value="TPC1_plant"/>
</dbReference>
<evidence type="ECO:0000256" key="10">
    <source>
        <dbReference type="ARBA" id="ARBA00023065"/>
    </source>
</evidence>
<dbReference type="Pfam" id="PF00520">
    <property type="entry name" value="Ion_trans"/>
    <property type="match status" value="2"/>
</dbReference>
<dbReference type="PANTHER" id="PTHR46988">
    <property type="entry name" value="TWO PORE CALCIUM CHANNEL PROTEIN 1"/>
    <property type="match status" value="1"/>
</dbReference>
<dbReference type="Gene3D" id="1.20.120.350">
    <property type="entry name" value="Voltage-gated potassium channels. Chain C"/>
    <property type="match status" value="1"/>
</dbReference>
<evidence type="ECO:0000256" key="1">
    <source>
        <dbReference type="ARBA" id="ARBA00004141"/>
    </source>
</evidence>
<organism evidence="15 16">
    <name type="scientific">Symbiodinium necroappetens</name>
    <dbReference type="NCBI Taxonomy" id="1628268"/>
    <lineage>
        <taxon>Eukaryota</taxon>
        <taxon>Sar</taxon>
        <taxon>Alveolata</taxon>
        <taxon>Dinophyceae</taxon>
        <taxon>Suessiales</taxon>
        <taxon>Symbiodiniaceae</taxon>
        <taxon>Symbiodinium</taxon>
    </lineage>
</organism>
<evidence type="ECO:0000313" key="16">
    <source>
        <dbReference type="Proteomes" id="UP000601435"/>
    </source>
</evidence>
<evidence type="ECO:0000313" key="15">
    <source>
        <dbReference type="EMBL" id="CAE7940641.1"/>
    </source>
</evidence>
<evidence type="ECO:0000256" key="12">
    <source>
        <dbReference type="ARBA" id="ARBA00023303"/>
    </source>
</evidence>
<dbReference type="SUPFAM" id="SSF47473">
    <property type="entry name" value="EF-hand"/>
    <property type="match status" value="1"/>
</dbReference>
<dbReference type="GO" id="GO:0034702">
    <property type="term" value="C:monoatomic ion channel complex"/>
    <property type="evidence" value="ECO:0007669"/>
    <property type="project" value="UniProtKB-KW"/>
</dbReference>
<accession>A0A813C7V7</accession>
<feature type="transmembrane region" description="Helical" evidence="13">
    <location>
        <begin position="243"/>
        <end position="262"/>
    </location>
</feature>
<feature type="transmembrane region" description="Helical" evidence="13">
    <location>
        <begin position="135"/>
        <end position="165"/>
    </location>
</feature>
<keyword evidence="8" id="KW-0851">Voltage-gated channel</keyword>
<protein>
    <submittedName>
        <fullName evidence="15">TPC1 protein</fullName>
    </submittedName>
</protein>
<comment type="caution">
    <text evidence="15">The sequence shown here is derived from an EMBL/GenBank/DDBJ whole genome shotgun (WGS) entry which is preliminary data.</text>
</comment>
<dbReference type="InterPro" id="IPR002048">
    <property type="entry name" value="EF_hand_dom"/>
</dbReference>
<dbReference type="InterPro" id="IPR027359">
    <property type="entry name" value="Volt_channel_dom_sf"/>
</dbReference>
<feature type="transmembrane region" description="Helical" evidence="13">
    <location>
        <begin position="709"/>
        <end position="730"/>
    </location>
</feature>
<name>A0A813C7V7_9DINO</name>
<dbReference type="SUPFAM" id="SSF81324">
    <property type="entry name" value="Voltage-gated potassium channels"/>
    <property type="match status" value="2"/>
</dbReference>
<dbReference type="InterPro" id="IPR005821">
    <property type="entry name" value="Ion_trans_dom"/>
</dbReference>
<evidence type="ECO:0000256" key="2">
    <source>
        <dbReference type="ARBA" id="ARBA00009286"/>
    </source>
</evidence>
<dbReference type="EMBL" id="CAJNJA010091918">
    <property type="protein sequence ID" value="CAE7940641.1"/>
    <property type="molecule type" value="Genomic_DNA"/>
</dbReference>
<dbReference type="Proteomes" id="UP000601435">
    <property type="component" value="Unassembled WGS sequence"/>
</dbReference>
<gene>
    <name evidence="15" type="primary">TPC1</name>
    <name evidence="15" type="ORF">SNEC2469_LOCUS33970</name>
</gene>
<evidence type="ECO:0000256" key="7">
    <source>
        <dbReference type="ARBA" id="ARBA00022837"/>
    </source>
</evidence>
<evidence type="ECO:0000256" key="6">
    <source>
        <dbReference type="ARBA" id="ARBA00022737"/>
    </source>
</evidence>
<dbReference type="InterPro" id="IPR011992">
    <property type="entry name" value="EF-hand-dom_pair"/>
</dbReference>
<feature type="transmembrane region" description="Helical" evidence="13">
    <location>
        <begin position="314"/>
        <end position="336"/>
    </location>
</feature>
<keyword evidence="9 13" id="KW-1133">Transmembrane helix</keyword>
<sequence>MEPTSPASPSAWKHRTERYGDVFRQEVRQVMSRVTDGAQVVHTFRSGLAEPLNELDSYRKAAMTLNEAIRLRGFQQPPTNPAAWYAYKHKTRLEKWAAPAIWTLLLLGVVETPLWCNSKLGSTGGSCPAGESPEFLLSGLLYLPVAWAVGVELFILTFLLVHFVVHLRLFSAMKGYGHATTAGKLLVEGALIALSYVDLASFVAGSTMRVAPVLRFGLAACAVPRLQELLLSFIRTTKAVSKVGMFLVYTVLLFAFVTASTFDDVEDNDPFGTPANTGFTSFSSAVYTCFAALTTATLPDALVPTYSTERMYALIWIPFIFMGSVLLKQVILAGVYTDYSQNAKINLMEGRKLRQSGIESAFALLKTAKEEKGAAVRFNDFEKLVDAMSVLLDGSGYRDCGFATAELLDMSGTKEMLRVIFQALDDNLDGVLDWSEFQEMCDVLQFQFDITKRDAPLKECLTGTSLGRWMKELMENGARGLNLGYASRYPGSAMDVVMNSVVTANVIWVVFESIIDMNNIKEPAWVVNVDLSFSLVYMLEALLKLSYWSWEEYWFHSDNRFDLVTSIILSGVAVVFLTVRHISVETLRSANVLRLLRVLKALKHVKTYRRTSMIVSKLFTTCREVLLLNALVVLLWASIGVEIFGGRLVPSNPRLSEDLGYFQNHYQVLNFNDVPMGMMTLFMWTLGEWNDDLATACLELAEPLSIEKVVIWSFLLSFYIASPLLAYNVLSAFAIDVYQNIESSVSQEEEHGRAECEVERNLLKIQAELAEDGWVLHIQESADLAKLRVHSSLFNVD</sequence>
<dbReference type="AlphaFoldDB" id="A0A813C7V7"/>
<feature type="transmembrane region" description="Helical" evidence="13">
    <location>
        <begin position="626"/>
        <end position="645"/>
    </location>
</feature>
<keyword evidence="7" id="KW-0106">Calcium</keyword>
<keyword evidence="4" id="KW-0813">Transport</keyword>
<evidence type="ECO:0000256" key="13">
    <source>
        <dbReference type="SAM" id="Phobius"/>
    </source>
</evidence>
<evidence type="ECO:0000259" key="14">
    <source>
        <dbReference type="PROSITE" id="PS50222"/>
    </source>
</evidence>
<dbReference type="Gene3D" id="1.10.287.70">
    <property type="match status" value="2"/>
</dbReference>
<evidence type="ECO:0000256" key="8">
    <source>
        <dbReference type="ARBA" id="ARBA00022882"/>
    </source>
</evidence>
<reference evidence="15" key="1">
    <citation type="submission" date="2021-02" db="EMBL/GenBank/DDBJ databases">
        <authorList>
            <person name="Dougan E. K."/>
            <person name="Rhodes N."/>
            <person name="Thang M."/>
            <person name="Chan C."/>
        </authorList>
    </citation>
    <scope>NUCLEOTIDE SEQUENCE</scope>
</reference>
<evidence type="ECO:0000256" key="4">
    <source>
        <dbReference type="ARBA" id="ARBA00022448"/>
    </source>
</evidence>
<dbReference type="GO" id="GO:0005245">
    <property type="term" value="F:voltage-gated calcium channel activity"/>
    <property type="evidence" value="ECO:0007669"/>
    <property type="project" value="InterPro"/>
</dbReference>
<comment type="subunit">
    <text evidence="3">Homodimer.</text>
</comment>
<keyword evidence="16" id="KW-1185">Reference proteome</keyword>
<proteinExistence type="inferred from homology"/>
<comment type="subcellular location">
    <subcellularLocation>
        <location evidence="1">Membrane</location>
        <topology evidence="1">Multi-pass membrane protein</topology>
    </subcellularLocation>
</comment>
<evidence type="ECO:0000256" key="9">
    <source>
        <dbReference type="ARBA" id="ARBA00022989"/>
    </source>
</evidence>
<keyword evidence="10" id="KW-0406">Ion transport</keyword>
<dbReference type="OrthoDB" id="416585at2759"/>
<keyword evidence="11 13" id="KW-0472">Membrane</keyword>
<feature type="transmembrane region" description="Helical" evidence="13">
    <location>
        <begin position="523"/>
        <end position="543"/>
    </location>
</feature>
<keyword evidence="6" id="KW-0677">Repeat</keyword>
<dbReference type="PANTHER" id="PTHR46988:SF2">
    <property type="entry name" value="TWO PORE CALCIUM CHANNEL PROTEIN 1"/>
    <property type="match status" value="1"/>
</dbReference>
<comment type="similarity">
    <text evidence="2">Belongs to the calcium channel alpha-1 subunit (TC 1.A.1.11) family. Two pore calcium channel subfamily.</text>
</comment>
<evidence type="ECO:0000256" key="11">
    <source>
        <dbReference type="ARBA" id="ARBA00023136"/>
    </source>
</evidence>
<keyword evidence="5 13" id="KW-0812">Transmembrane</keyword>
<evidence type="ECO:0000256" key="3">
    <source>
        <dbReference type="ARBA" id="ARBA00011738"/>
    </source>
</evidence>
<dbReference type="PROSITE" id="PS50222">
    <property type="entry name" value="EF_HAND_2"/>
    <property type="match status" value="1"/>
</dbReference>
<feature type="transmembrane region" description="Helical" evidence="13">
    <location>
        <begin position="563"/>
        <end position="579"/>
    </location>
</feature>
<keyword evidence="12" id="KW-0407">Ion channel</keyword>